<sequence length="176" mass="19311">MLFSFTHGNLIFVTSNLGASMMLPALMMPSTMMEGIIDSNLTLVLSNNTPNPTLCARVQETPEMTIGVIKHCNLQGKMINGASKCAELPNSATNRPGPTNPDDLTEALELFTLDSRSLNITLTASSSTADQGPHDELAWLRQENEFLKMKMEGLVSFPFILVHKDTIRDHHHPCSS</sequence>
<reference evidence="1" key="1">
    <citation type="submission" date="2023-06" db="EMBL/GenBank/DDBJ databases">
        <authorList>
            <consortium name="Lawrence Berkeley National Laboratory"/>
            <person name="Ahrendt S."/>
            <person name="Sahu N."/>
            <person name="Indic B."/>
            <person name="Wong-Bajracharya J."/>
            <person name="Merenyi Z."/>
            <person name="Ke H.-M."/>
            <person name="Monk M."/>
            <person name="Kocsube S."/>
            <person name="Drula E."/>
            <person name="Lipzen A."/>
            <person name="Balint B."/>
            <person name="Henrissat B."/>
            <person name="Andreopoulos B."/>
            <person name="Martin F.M."/>
            <person name="Harder C.B."/>
            <person name="Rigling D."/>
            <person name="Ford K.L."/>
            <person name="Foster G.D."/>
            <person name="Pangilinan J."/>
            <person name="Papanicolaou A."/>
            <person name="Barry K."/>
            <person name="LaButti K."/>
            <person name="Viragh M."/>
            <person name="Koriabine M."/>
            <person name="Yan M."/>
            <person name="Riley R."/>
            <person name="Champramary S."/>
            <person name="Plett K.L."/>
            <person name="Tsai I.J."/>
            <person name="Slot J."/>
            <person name="Sipos G."/>
            <person name="Plett J."/>
            <person name="Nagy L.G."/>
            <person name="Grigoriev I.V."/>
        </authorList>
    </citation>
    <scope>NUCLEOTIDE SEQUENCE</scope>
    <source>
        <strain evidence="1">FPL87.14</strain>
    </source>
</reference>
<organism evidence="1 2">
    <name type="scientific">Armillaria borealis</name>
    <dbReference type="NCBI Taxonomy" id="47425"/>
    <lineage>
        <taxon>Eukaryota</taxon>
        <taxon>Fungi</taxon>
        <taxon>Dikarya</taxon>
        <taxon>Basidiomycota</taxon>
        <taxon>Agaricomycotina</taxon>
        <taxon>Agaricomycetes</taxon>
        <taxon>Agaricomycetidae</taxon>
        <taxon>Agaricales</taxon>
        <taxon>Marasmiineae</taxon>
        <taxon>Physalacriaceae</taxon>
        <taxon>Armillaria</taxon>
    </lineage>
</organism>
<dbReference type="EMBL" id="JAUEPT010000012">
    <property type="protein sequence ID" value="KAK0447152.1"/>
    <property type="molecule type" value="Genomic_DNA"/>
</dbReference>
<proteinExistence type="predicted"/>
<dbReference type="AlphaFoldDB" id="A0AA39MUJ2"/>
<evidence type="ECO:0000313" key="2">
    <source>
        <dbReference type="Proteomes" id="UP001175226"/>
    </source>
</evidence>
<gene>
    <name evidence="1" type="ORF">EV421DRAFT_1901269</name>
</gene>
<protein>
    <submittedName>
        <fullName evidence="1">Uncharacterized protein</fullName>
    </submittedName>
</protein>
<keyword evidence="2" id="KW-1185">Reference proteome</keyword>
<name>A0AA39MUJ2_9AGAR</name>
<comment type="caution">
    <text evidence="1">The sequence shown here is derived from an EMBL/GenBank/DDBJ whole genome shotgun (WGS) entry which is preliminary data.</text>
</comment>
<evidence type="ECO:0000313" key="1">
    <source>
        <dbReference type="EMBL" id="KAK0447152.1"/>
    </source>
</evidence>
<dbReference type="Proteomes" id="UP001175226">
    <property type="component" value="Unassembled WGS sequence"/>
</dbReference>
<accession>A0AA39MUJ2</accession>